<comment type="similarity">
    <text evidence="1 2">Belongs to the anti-sigma-factor antagonist family.</text>
</comment>
<evidence type="ECO:0000313" key="5">
    <source>
        <dbReference type="Proteomes" id="UP000591537"/>
    </source>
</evidence>
<comment type="caution">
    <text evidence="4">The sequence shown here is derived from an EMBL/GenBank/DDBJ whole genome shotgun (WGS) entry which is preliminary data.</text>
</comment>
<dbReference type="Proteomes" id="UP000591537">
    <property type="component" value="Unassembled WGS sequence"/>
</dbReference>
<evidence type="ECO:0000256" key="1">
    <source>
        <dbReference type="ARBA" id="ARBA00009013"/>
    </source>
</evidence>
<protein>
    <recommendedName>
        <fullName evidence="2">Anti-sigma factor antagonist</fullName>
    </recommendedName>
</protein>
<gene>
    <name evidence="4" type="ORF">HNR57_007569</name>
</gene>
<dbReference type="PANTHER" id="PTHR33495:SF2">
    <property type="entry name" value="ANTI-SIGMA FACTOR ANTAGONIST TM_1081-RELATED"/>
    <property type="match status" value="1"/>
</dbReference>
<organism evidence="4 5">
    <name type="scientific">Streptomyces paradoxus</name>
    <dbReference type="NCBI Taxonomy" id="66375"/>
    <lineage>
        <taxon>Bacteria</taxon>
        <taxon>Bacillati</taxon>
        <taxon>Actinomycetota</taxon>
        <taxon>Actinomycetes</taxon>
        <taxon>Kitasatosporales</taxon>
        <taxon>Streptomycetaceae</taxon>
        <taxon>Streptomyces</taxon>
    </lineage>
</organism>
<accession>A0A7W9WLM8</accession>
<dbReference type="AlphaFoldDB" id="A0A7W9WLM8"/>
<keyword evidence="5" id="KW-1185">Reference proteome</keyword>
<reference evidence="4 5" key="1">
    <citation type="submission" date="2020-08" db="EMBL/GenBank/DDBJ databases">
        <title>Genomic Encyclopedia of Type Strains, Phase IV (KMG-IV): sequencing the most valuable type-strain genomes for metagenomic binning, comparative biology and taxonomic classification.</title>
        <authorList>
            <person name="Goeker M."/>
        </authorList>
    </citation>
    <scope>NUCLEOTIDE SEQUENCE [LARGE SCALE GENOMIC DNA]</scope>
    <source>
        <strain evidence="4 5">DSM 43350</strain>
    </source>
</reference>
<dbReference type="InterPro" id="IPR036513">
    <property type="entry name" value="STAS_dom_sf"/>
</dbReference>
<dbReference type="EMBL" id="JACHGV010000020">
    <property type="protein sequence ID" value="MBB6081618.1"/>
    <property type="molecule type" value="Genomic_DNA"/>
</dbReference>
<dbReference type="NCBIfam" id="TIGR00377">
    <property type="entry name" value="ant_ant_sig"/>
    <property type="match status" value="1"/>
</dbReference>
<dbReference type="InterPro" id="IPR003658">
    <property type="entry name" value="Anti-sigma_ant"/>
</dbReference>
<dbReference type="SUPFAM" id="SSF52091">
    <property type="entry name" value="SpoIIaa-like"/>
    <property type="match status" value="1"/>
</dbReference>
<dbReference type="PANTHER" id="PTHR33495">
    <property type="entry name" value="ANTI-SIGMA FACTOR ANTAGONIST TM_1081-RELATED-RELATED"/>
    <property type="match status" value="1"/>
</dbReference>
<dbReference type="CDD" id="cd07043">
    <property type="entry name" value="STAS_anti-anti-sigma_factors"/>
    <property type="match status" value="1"/>
</dbReference>
<name>A0A7W9WLM8_9ACTN</name>
<evidence type="ECO:0000259" key="3">
    <source>
        <dbReference type="PROSITE" id="PS50801"/>
    </source>
</evidence>
<evidence type="ECO:0000313" key="4">
    <source>
        <dbReference type="EMBL" id="MBB6081618.1"/>
    </source>
</evidence>
<dbReference type="Gene3D" id="3.30.750.24">
    <property type="entry name" value="STAS domain"/>
    <property type="match status" value="1"/>
</dbReference>
<dbReference type="GO" id="GO:0043856">
    <property type="term" value="F:anti-sigma factor antagonist activity"/>
    <property type="evidence" value="ECO:0007669"/>
    <property type="project" value="InterPro"/>
</dbReference>
<dbReference type="InterPro" id="IPR002645">
    <property type="entry name" value="STAS_dom"/>
</dbReference>
<sequence length="128" mass="13656">MAEGHMTDPERAEQAPRPVGLSILSTATDGVRVLTLAGEIDRDTGDQLRQALNVSDTARPRIVVDMRQVTFMDSTGINILIAAYQAVTAAGGWIRLAGPAGSVMRTLQIVGVDALIDCRPTLREALTN</sequence>
<dbReference type="RefSeq" id="WP_184567534.1">
    <property type="nucleotide sequence ID" value="NZ_BAAARS010000019.1"/>
</dbReference>
<feature type="domain" description="STAS" evidence="3">
    <location>
        <begin position="21"/>
        <end position="128"/>
    </location>
</feature>
<proteinExistence type="inferred from homology"/>
<dbReference type="Pfam" id="PF01740">
    <property type="entry name" value="STAS"/>
    <property type="match status" value="1"/>
</dbReference>
<dbReference type="PROSITE" id="PS50801">
    <property type="entry name" value="STAS"/>
    <property type="match status" value="1"/>
</dbReference>
<evidence type="ECO:0000256" key="2">
    <source>
        <dbReference type="RuleBase" id="RU003749"/>
    </source>
</evidence>